<gene>
    <name evidence="8 11" type="primary">rpsE</name>
    <name evidence="11" type="ORF">IAD46_05735</name>
</gene>
<evidence type="ECO:0000313" key="11">
    <source>
        <dbReference type="EMBL" id="HIT50512.1"/>
    </source>
</evidence>
<sequence>MRQDRKERKEVEQPEFEERVVTINRVTKVVKGGRRFRFAALVVIGDKKGRVGFGTGKSQEVPEAIKKAVENAKKNMITISTVKTTIPHEVTGIYGAGRVILRPASEGTGVVAGGPVRAVVELAGIGDIISKSLGSATPINVVRATIEGLKNLETVEQVAQRRGKTVEEILG</sequence>
<evidence type="ECO:0000256" key="7">
    <source>
        <dbReference type="ARBA" id="ARBA00062000"/>
    </source>
</evidence>
<comment type="subunit">
    <text evidence="7 8">Part of the 30S ribosomal subunit. Contacts proteins S4 and S8.</text>
</comment>
<dbReference type="InterPro" id="IPR005712">
    <property type="entry name" value="Ribosomal_uS5_bac-type"/>
</dbReference>
<organism evidence="11 12">
    <name type="scientific">Candidatus Pelethenecus faecipullorum</name>
    <dbReference type="NCBI Taxonomy" id="2840900"/>
    <lineage>
        <taxon>Bacteria</taxon>
        <taxon>Bacillati</taxon>
        <taxon>Mycoplasmatota</taxon>
        <taxon>Mollicutes</taxon>
        <taxon>Candidatus Pelethenecus</taxon>
    </lineage>
</organism>
<dbReference type="Pfam" id="PF00333">
    <property type="entry name" value="Ribosomal_S5"/>
    <property type="match status" value="1"/>
</dbReference>
<dbReference type="FunFam" id="3.30.230.10:FF:000002">
    <property type="entry name" value="30S ribosomal protein S5"/>
    <property type="match status" value="1"/>
</dbReference>
<dbReference type="GO" id="GO:0003735">
    <property type="term" value="F:structural constituent of ribosome"/>
    <property type="evidence" value="ECO:0007669"/>
    <property type="project" value="UniProtKB-UniRule"/>
</dbReference>
<dbReference type="GO" id="GO:0042254">
    <property type="term" value="P:ribosome biogenesis"/>
    <property type="evidence" value="ECO:0007669"/>
    <property type="project" value="UniProtKB-ARBA"/>
</dbReference>
<dbReference type="SUPFAM" id="SSF54768">
    <property type="entry name" value="dsRNA-binding domain-like"/>
    <property type="match status" value="1"/>
</dbReference>
<reference evidence="11" key="2">
    <citation type="journal article" date="2021" name="PeerJ">
        <title>Extensive microbial diversity within the chicken gut microbiome revealed by metagenomics and culture.</title>
        <authorList>
            <person name="Gilroy R."/>
            <person name="Ravi A."/>
            <person name="Getino M."/>
            <person name="Pursley I."/>
            <person name="Horton D.L."/>
            <person name="Alikhan N.F."/>
            <person name="Baker D."/>
            <person name="Gharbi K."/>
            <person name="Hall N."/>
            <person name="Watson M."/>
            <person name="Adriaenssens E.M."/>
            <person name="Foster-Nyarko E."/>
            <person name="Jarju S."/>
            <person name="Secka A."/>
            <person name="Antonio M."/>
            <person name="Oren A."/>
            <person name="Chaudhuri R.R."/>
            <person name="La Ragione R."/>
            <person name="Hildebrand F."/>
            <person name="Pallen M.J."/>
        </authorList>
    </citation>
    <scope>NUCLEOTIDE SEQUENCE</scope>
    <source>
        <strain evidence="11">ChiW17-6978</strain>
    </source>
</reference>
<dbReference type="Gene3D" id="3.30.160.20">
    <property type="match status" value="1"/>
</dbReference>
<evidence type="ECO:0000256" key="1">
    <source>
        <dbReference type="ARBA" id="ARBA00008945"/>
    </source>
</evidence>
<dbReference type="GO" id="GO:0015935">
    <property type="term" value="C:small ribosomal subunit"/>
    <property type="evidence" value="ECO:0007669"/>
    <property type="project" value="InterPro"/>
</dbReference>
<name>A0A9D1GRT7_9MOLU</name>
<keyword evidence="4 8" id="KW-0689">Ribosomal protein</keyword>
<dbReference type="NCBIfam" id="TIGR01021">
    <property type="entry name" value="rpsE_bact"/>
    <property type="match status" value="1"/>
</dbReference>
<comment type="function">
    <text evidence="8">Located at the back of the 30S subunit body where it stabilizes the conformation of the head with respect to the body.</text>
</comment>
<dbReference type="PROSITE" id="PS50881">
    <property type="entry name" value="S5_DSRBD"/>
    <property type="match status" value="1"/>
</dbReference>
<dbReference type="PANTHER" id="PTHR48277">
    <property type="entry name" value="MITOCHONDRIAL RIBOSOMAL PROTEIN S5"/>
    <property type="match status" value="1"/>
</dbReference>
<dbReference type="InterPro" id="IPR020568">
    <property type="entry name" value="Ribosomal_Su5_D2-typ_SF"/>
</dbReference>
<protein>
    <recommendedName>
        <fullName evidence="6 8">Small ribosomal subunit protein uS5</fullName>
    </recommendedName>
</protein>
<keyword evidence="5 8" id="KW-0687">Ribonucleoprotein</keyword>
<dbReference type="AlphaFoldDB" id="A0A9D1GRT7"/>
<comment type="similarity">
    <text evidence="1 8 9">Belongs to the universal ribosomal protein uS5 family.</text>
</comment>
<comment type="domain">
    <text evidence="8">The N-terminal domain interacts with the head of the 30S subunit; the C-terminal domain interacts with the body and contacts protein S4. The interaction surface between S4 and S5 is involved in control of translational fidelity.</text>
</comment>
<evidence type="ECO:0000256" key="4">
    <source>
        <dbReference type="ARBA" id="ARBA00022980"/>
    </source>
</evidence>
<comment type="caution">
    <text evidence="11">The sequence shown here is derived from an EMBL/GenBank/DDBJ whole genome shotgun (WGS) entry which is preliminary data.</text>
</comment>
<evidence type="ECO:0000256" key="3">
    <source>
        <dbReference type="ARBA" id="ARBA00022884"/>
    </source>
</evidence>
<reference evidence="11" key="1">
    <citation type="submission" date="2020-10" db="EMBL/GenBank/DDBJ databases">
        <authorList>
            <person name="Gilroy R."/>
        </authorList>
    </citation>
    <scope>NUCLEOTIDE SEQUENCE</scope>
    <source>
        <strain evidence="11">ChiW17-6978</strain>
    </source>
</reference>
<dbReference type="Gene3D" id="3.30.230.10">
    <property type="match status" value="1"/>
</dbReference>
<dbReference type="Pfam" id="PF03719">
    <property type="entry name" value="Ribosomal_S5_C"/>
    <property type="match status" value="1"/>
</dbReference>
<accession>A0A9D1GRT7</accession>
<evidence type="ECO:0000256" key="6">
    <source>
        <dbReference type="ARBA" id="ARBA00035255"/>
    </source>
</evidence>
<dbReference type="GO" id="GO:0005737">
    <property type="term" value="C:cytoplasm"/>
    <property type="evidence" value="ECO:0007669"/>
    <property type="project" value="UniProtKB-ARBA"/>
</dbReference>
<evidence type="ECO:0000259" key="10">
    <source>
        <dbReference type="PROSITE" id="PS50881"/>
    </source>
</evidence>
<dbReference type="GO" id="GO:0019843">
    <property type="term" value="F:rRNA binding"/>
    <property type="evidence" value="ECO:0007669"/>
    <property type="project" value="UniProtKB-UniRule"/>
</dbReference>
<evidence type="ECO:0000313" key="12">
    <source>
        <dbReference type="Proteomes" id="UP000886758"/>
    </source>
</evidence>
<evidence type="ECO:0000256" key="8">
    <source>
        <dbReference type="HAMAP-Rule" id="MF_01307"/>
    </source>
</evidence>
<keyword evidence="3 8" id="KW-0694">RNA-binding</keyword>
<evidence type="ECO:0000256" key="5">
    <source>
        <dbReference type="ARBA" id="ARBA00023274"/>
    </source>
</evidence>
<dbReference type="SUPFAM" id="SSF54211">
    <property type="entry name" value="Ribosomal protein S5 domain 2-like"/>
    <property type="match status" value="1"/>
</dbReference>
<comment type="function">
    <text evidence="8">With S4 and S12 plays an important role in translational accuracy.</text>
</comment>
<dbReference type="Proteomes" id="UP000886758">
    <property type="component" value="Unassembled WGS sequence"/>
</dbReference>
<dbReference type="InterPro" id="IPR000851">
    <property type="entry name" value="Ribosomal_uS5"/>
</dbReference>
<dbReference type="PANTHER" id="PTHR48277:SF1">
    <property type="entry name" value="MITOCHONDRIAL RIBOSOMAL PROTEIN S5"/>
    <property type="match status" value="1"/>
</dbReference>
<dbReference type="FunFam" id="3.30.160.20:FF:000001">
    <property type="entry name" value="30S ribosomal protein S5"/>
    <property type="match status" value="1"/>
</dbReference>
<proteinExistence type="inferred from homology"/>
<dbReference type="PROSITE" id="PS00585">
    <property type="entry name" value="RIBOSOMAL_S5"/>
    <property type="match status" value="1"/>
</dbReference>
<dbReference type="HAMAP" id="MF_01307_B">
    <property type="entry name" value="Ribosomal_uS5_B"/>
    <property type="match status" value="1"/>
</dbReference>
<dbReference type="EMBL" id="DVLF01000178">
    <property type="protein sequence ID" value="HIT50512.1"/>
    <property type="molecule type" value="Genomic_DNA"/>
</dbReference>
<evidence type="ECO:0000256" key="9">
    <source>
        <dbReference type="RuleBase" id="RU003823"/>
    </source>
</evidence>
<feature type="domain" description="S5 DRBM" evidence="10">
    <location>
        <begin position="16"/>
        <end position="79"/>
    </location>
</feature>
<evidence type="ECO:0000256" key="2">
    <source>
        <dbReference type="ARBA" id="ARBA00022730"/>
    </source>
</evidence>
<dbReference type="InterPro" id="IPR013810">
    <property type="entry name" value="Ribosomal_uS5_N"/>
</dbReference>
<dbReference type="InterPro" id="IPR005324">
    <property type="entry name" value="Ribosomal_uS5_C"/>
</dbReference>
<keyword evidence="2 8" id="KW-0699">rRNA-binding</keyword>
<dbReference type="GO" id="GO:0006412">
    <property type="term" value="P:translation"/>
    <property type="evidence" value="ECO:0007669"/>
    <property type="project" value="UniProtKB-UniRule"/>
</dbReference>
<dbReference type="InterPro" id="IPR018192">
    <property type="entry name" value="Ribosomal_uS5_N_CS"/>
</dbReference>
<dbReference type="InterPro" id="IPR014721">
    <property type="entry name" value="Ribsml_uS5_D2-typ_fold_subgr"/>
</dbReference>